<dbReference type="GO" id="GO:0016020">
    <property type="term" value="C:membrane"/>
    <property type="evidence" value="ECO:0007669"/>
    <property type="project" value="UniProtKB-SubCell"/>
</dbReference>
<dbReference type="Gene3D" id="1.20.1250.20">
    <property type="entry name" value="MFS general substrate transporter like domains"/>
    <property type="match status" value="1"/>
</dbReference>
<evidence type="ECO:0000256" key="4">
    <source>
        <dbReference type="ARBA" id="ARBA00023136"/>
    </source>
</evidence>
<protein>
    <submittedName>
        <fullName evidence="6">Uncharacterized protein</fullName>
    </submittedName>
</protein>
<evidence type="ECO:0000256" key="5">
    <source>
        <dbReference type="SAM" id="Phobius"/>
    </source>
</evidence>
<dbReference type="EMBL" id="GL888527">
    <property type="protein sequence ID" value="EGI59804.1"/>
    <property type="molecule type" value="Genomic_DNA"/>
</dbReference>
<comment type="subcellular location">
    <subcellularLocation>
        <location evidence="1">Membrane</location>
    </subcellularLocation>
</comment>
<evidence type="ECO:0000313" key="7">
    <source>
        <dbReference type="Proteomes" id="UP000007755"/>
    </source>
</evidence>
<evidence type="ECO:0000256" key="2">
    <source>
        <dbReference type="ARBA" id="ARBA00022692"/>
    </source>
</evidence>
<evidence type="ECO:0000256" key="3">
    <source>
        <dbReference type="ARBA" id="ARBA00022989"/>
    </source>
</evidence>
<feature type="transmembrane region" description="Helical" evidence="5">
    <location>
        <begin position="84"/>
        <end position="107"/>
    </location>
</feature>
<dbReference type="Pfam" id="PF00083">
    <property type="entry name" value="Sugar_tr"/>
    <property type="match status" value="1"/>
</dbReference>
<feature type="transmembrane region" description="Helical" evidence="5">
    <location>
        <begin position="119"/>
        <end position="140"/>
    </location>
</feature>
<dbReference type="Proteomes" id="UP000007755">
    <property type="component" value="Unassembled WGS sequence"/>
</dbReference>
<sequence length="264" mass="30497">MEAARISLLRIRGLRQETIEFQKEFAEMRNCNKMANNHEMPRNCQPDIVLNIEAEKGSSLNWNMRNKFKHIQRTILLPEVWKPFVILNLYFLWQQFSGLYVIIIYAVDMIKRIDITIDPFFITVIVGVVQLIGNMVTTFCSMRIAVREERLHSVWLHNGIIYVRRYSSTLPVRLRHGGNLESIIAGASLPNQAPPLSATAASSLTGPPALQPRLLEAWRSCEGPLQVVEKLRPGCHHHHYYCQLLKITRRPLRNVVLFPKHLID</sequence>
<organism evidence="7">
    <name type="scientific">Acromyrmex echinatior</name>
    <name type="common">Panamanian leafcutter ant</name>
    <name type="synonym">Acromyrmex octospinosus echinatior</name>
    <dbReference type="NCBI Taxonomy" id="103372"/>
    <lineage>
        <taxon>Eukaryota</taxon>
        <taxon>Metazoa</taxon>
        <taxon>Ecdysozoa</taxon>
        <taxon>Arthropoda</taxon>
        <taxon>Hexapoda</taxon>
        <taxon>Insecta</taxon>
        <taxon>Pterygota</taxon>
        <taxon>Neoptera</taxon>
        <taxon>Endopterygota</taxon>
        <taxon>Hymenoptera</taxon>
        <taxon>Apocrita</taxon>
        <taxon>Aculeata</taxon>
        <taxon>Formicoidea</taxon>
        <taxon>Formicidae</taxon>
        <taxon>Myrmicinae</taxon>
        <taxon>Acromyrmex</taxon>
    </lineage>
</organism>
<name>F4X168_ACREC</name>
<dbReference type="eggNOG" id="KOG0254">
    <property type="taxonomic scope" value="Eukaryota"/>
</dbReference>
<evidence type="ECO:0000256" key="1">
    <source>
        <dbReference type="ARBA" id="ARBA00004370"/>
    </source>
</evidence>
<keyword evidence="7" id="KW-1185">Reference proteome</keyword>
<gene>
    <name evidence="6" type="ORF">G5I_12026</name>
</gene>
<keyword evidence="2 5" id="KW-0812">Transmembrane</keyword>
<reference evidence="6" key="1">
    <citation type="submission" date="2011-02" db="EMBL/GenBank/DDBJ databases">
        <title>The genome of the leaf-cutting ant Acromyrmex echinatior suggests key adaptations to social evolution and fungus farming.</title>
        <authorList>
            <person name="Nygaard S."/>
            <person name="Zhang G."/>
        </authorList>
    </citation>
    <scope>NUCLEOTIDE SEQUENCE</scope>
</reference>
<accession>F4X168</accession>
<keyword evidence="3 5" id="KW-1133">Transmembrane helix</keyword>
<dbReference type="InterPro" id="IPR005828">
    <property type="entry name" value="MFS_sugar_transport-like"/>
</dbReference>
<evidence type="ECO:0000313" key="6">
    <source>
        <dbReference type="EMBL" id="EGI59804.1"/>
    </source>
</evidence>
<dbReference type="OrthoDB" id="6612291at2759"/>
<proteinExistence type="predicted"/>
<dbReference type="GO" id="GO:0022857">
    <property type="term" value="F:transmembrane transporter activity"/>
    <property type="evidence" value="ECO:0007669"/>
    <property type="project" value="InterPro"/>
</dbReference>
<keyword evidence="4 5" id="KW-0472">Membrane</keyword>
<dbReference type="InterPro" id="IPR036259">
    <property type="entry name" value="MFS_trans_sf"/>
</dbReference>
<dbReference type="InParanoid" id="F4X168"/>
<dbReference type="AlphaFoldDB" id="F4X168"/>
<dbReference type="STRING" id="103372.F4X168"/>